<dbReference type="Proteomes" id="UP000887159">
    <property type="component" value="Unassembled WGS sequence"/>
</dbReference>
<dbReference type="AlphaFoldDB" id="A0A8X6VPV0"/>
<reference evidence="1" key="1">
    <citation type="submission" date="2020-08" db="EMBL/GenBank/DDBJ databases">
        <title>Multicomponent nature underlies the extraordinary mechanical properties of spider dragline silk.</title>
        <authorList>
            <person name="Kono N."/>
            <person name="Nakamura H."/>
            <person name="Mori M."/>
            <person name="Yoshida Y."/>
            <person name="Ohtoshi R."/>
            <person name="Malay A.D."/>
            <person name="Moran D.A.P."/>
            <person name="Tomita M."/>
            <person name="Numata K."/>
            <person name="Arakawa K."/>
        </authorList>
    </citation>
    <scope>NUCLEOTIDE SEQUENCE</scope>
</reference>
<accession>A0A8X6VPV0</accession>
<organism evidence="1 2">
    <name type="scientific">Trichonephila clavipes</name>
    <name type="common">Golden silk orbweaver</name>
    <name type="synonym">Nephila clavipes</name>
    <dbReference type="NCBI Taxonomy" id="2585209"/>
    <lineage>
        <taxon>Eukaryota</taxon>
        <taxon>Metazoa</taxon>
        <taxon>Ecdysozoa</taxon>
        <taxon>Arthropoda</taxon>
        <taxon>Chelicerata</taxon>
        <taxon>Arachnida</taxon>
        <taxon>Araneae</taxon>
        <taxon>Araneomorphae</taxon>
        <taxon>Entelegynae</taxon>
        <taxon>Araneoidea</taxon>
        <taxon>Nephilidae</taxon>
        <taxon>Trichonephila</taxon>
    </lineage>
</organism>
<proteinExistence type="predicted"/>
<sequence>MFSKGDQWSLFKIEIVIVKMQQNVIKNYWKPVGKMHYRIRRVHGVHGGLASSLGLKKTEDFQRIGHSSCPQHQIDILVVSYP</sequence>
<protein>
    <submittedName>
        <fullName evidence="1">Uncharacterized protein</fullName>
    </submittedName>
</protein>
<evidence type="ECO:0000313" key="1">
    <source>
        <dbReference type="EMBL" id="GFY16164.1"/>
    </source>
</evidence>
<gene>
    <name evidence="1" type="ORF">TNCV_2348091</name>
</gene>
<keyword evidence="2" id="KW-1185">Reference proteome</keyword>
<dbReference type="EMBL" id="BMAU01021338">
    <property type="protein sequence ID" value="GFY16164.1"/>
    <property type="molecule type" value="Genomic_DNA"/>
</dbReference>
<comment type="caution">
    <text evidence="1">The sequence shown here is derived from an EMBL/GenBank/DDBJ whole genome shotgun (WGS) entry which is preliminary data.</text>
</comment>
<name>A0A8X6VPV0_TRICX</name>
<evidence type="ECO:0000313" key="2">
    <source>
        <dbReference type="Proteomes" id="UP000887159"/>
    </source>
</evidence>